<sequence>MEEKKISFEEIQKANETIKTTDIKGKDYAEVNQRIKAYRMVYPNGTIKPEIKSLKDGVCIFRAEVTNDNGDVIGVGHAYEKENSTFINKTSYIENCETSAVGRALGMAGFGIDTSVASAEEIQNAIENQKEDKKVILATENQIKMIKDMMSDEQINEACKLVKKENLNEFTIQEASSLIKKLKGGN</sequence>
<reference evidence="1" key="2">
    <citation type="journal article" date="2021" name="PeerJ">
        <title>Extensive microbial diversity within the chicken gut microbiome revealed by metagenomics and culture.</title>
        <authorList>
            <person name="Gilroy R."/>
            <person name="Ravi A."/>
            <person name="Getino M."/>
            <person name="Pursley I."/>
            <person name="Horton D.L."/>
            <person name="Alikhan N.F."/>
            <person name="Baker D."/>
            <person name="Gharbi K."/>
            <person name="Hall N."/>
            <person name="Watson M."/>
            <person name="Adriaenssens E.M."/>
            <person name="Foster-Nyarko E."/>
            <person name="Jarju S."/>
            <person name="Secka A."/>
            <person name="Antonio M."/>
            <person name="Oren A."/>
            <person name="Chaudhuri R.R."/>
            <person name="La Ragione R."/>
            <person name="Hildebrand F."/>
            <person name="Pallen M.J."/>
        </authorList>
    </citation>
    <scope>NUCLEOTIDE SEQUENCE</scope>
    <source>
        <strain evidence="1">CHK147-3167</strain>
    </source>
</reference>
<name>A0A9D0ZQE7_9FIRM</name>
<evidence type="ECO:0000313" key="2">
    <source>
        <dbReference type="Proteomes" id="UP000886786"/>
    </source>
</evidence>
<proteinExistence type="predicted"/>
<evidence type="ECO:0000313" key="1">
    <source>
        <dbReference type="EMBL" id="HIQ90734.1"/>
    </source>
</evidence>
<reference evidence="1" key="1">
    <citation type="submission" date="2020-10" db="EMBL/GenBank/DDBJ databases">
        <authorList>
            <person name="Gilroy R."/>
        </authorList>
    </citation>
    <scope>NUCLEOTIDE SEQUENCE</scope>
    <source>
        <strain evidence="1">CHK147-3167</strain>
    </source>
</reference>
<dbReference type="EMBL" id="DVFV01000069">
    <property type="protein sequence ID" value="HIQ90734.1"/>
    <property type="molecule type" value="Genomic_DNA"/>
</dbReference>
<comment type="caution">
    <text evidence="1">The sequence shown here is derived from an EMBL/GenBank/DDBJ whole genome shotgun (WGS) entry which is preliminary data.</text>
</comment>
<protein>
    <submittedName>
        <fullName evidence="1">Uncharacterized protein</fullName>
    </submittedName>
</protein>
<dbReference type="AlphaFoldDB" id="A0A9D0ZQE7"/>
<organism evidence="1 2">
    <name type="scientific">Candidatus Coprosoma intestinipullorum</name>
    <dbReference type="NCBI Taxonomy" id="2840752"/>
    <lineage>
        <taxon>Bacteria</taxon>
        <taxon>Bacillati</taxon>
        <taxon>Bacillota</taxon>
        <taxon>Bacillota incertae sedis</taxon>
        <taxon>Candidatus Coprosoma</taxon>
    </lineage>
</organism>
<gene>
    <name evidence="1" type="ORF">IAB27_03800</name>
</gene>
<accession>A0A9D0ZQE7</accession>
<dbReference type="Proteomes" id="UP000886786">
    <property type="component" value="Unassembled WGS sequence"/>
</dbReference>